<dbReference type="Pfam" id="PF00583">
    <property type="entry name" value="Acetyltransf_1"/>
    <property type="match status" value="1"/>
</dbReference>
<evidence type="ECO:0000256" key="1">
    <source>
        <dbReference type="ARBA" id="ARBA00022679"/>
    </source>
</evidence>
<dbReference type="GO" id="GO:0008080">
    <property type="term" value="F:N-acetyltransferase activity"/>
    <property type="evidence" value="ECO:0007669"/>
    <property type="project" value="InterPro"/>
</dbReference>
<feature type="transmembrane region" description="Helical" evidence="2">
    <location>
        <begin position="70"/>
        <end position="90"/>
    </location>
</feature>
<dbReference type="PROSITE" id="PS51186">
    <property type="entry name" value="GNAT"/>
    <property type="match status" value="1"/>
</dbReference>
<evidence type="ECO:0000259" key="3">
    <source>
        <dbReference type="PROSITE" id="PS51186"/>
    </source>
</evidence>
<dbReference type="InterPro" id="IPR000182">
    <property type="entry name" value="GNAT_dom"/>
</dbReference>
<sequence>MVEPVAKIRPYSPSHDEKQVRFVIAKAAMEGLASANMKTISHPMSISLWVLLASLLIQFMGWWPKQGDSILAYISLMLPFGSAAVPIILFSDWNNRWYFDDLSRRVLRGSDMVQLEEYYSNHPISGLWILEFAGQLIGVVALDASSFDKTSSDVAVLRHIYVDEPYRTTNIQKDLIEYAVQKAFTPEHSNVKRVITSSSPLREYVEKALDEVGFRYDGVSDTLGLLKWKVSNRVLTRDEWERRQSSS</sequence>
<keyword evidence="2" id="KW-0812">Transmembrane</keyword>
<dbReference type="SUPFAM" id="SSF55729">
    <property type="entry name" value="Acyl-CoA N-acyltransferases (Nat)"/>
    <property type="match status" value="1"/>
</dbReference>
<keyword evidence="2" id="KW-1133">Transmembrane helix</keyword>
<dbReference type="InterPro" id="IPR050769">
    <property type="entry name" value="NAT_camello-type"/>
</dbReference>
<keyword evidence="5" id="KW-1185">Reference proteome</keyword>
<dbReference type="InterPro" id="IPR016181">
    <property type="entry name" value="Acyl_CoA_acyltransferase"/>
</dbReference>
<dbReference type="Proteomes" id="UP001163846">
    <property type="component" value="Unassembled WGS sequence"/>
</dbReference>
<evidence type="ECO:0000313" key="4">
    <source>
        <dbReference type="EMBL" id="KAJ3844848.1"/>
    </source>
</evidence>
<keyword evidence="1" id="KW-0808">Transferase</keyword>
<feature type="transmembrane region" description="Helical" evidence="2">
    <location>
        <begin position="46"/>
        <end position="64"/>
    </location>
</feature>
<dbReference type="PANTHER" id="PTHR13947">
    <property type="entry name" value="GNAT FAMILY N-ACETYLTRANSFERASE"/>
    <property type="match status" value="1"/>
</dbReference>
<name>A0AA38PKX9_9AGAR</name>
<feature type="domain" description="N-acetyltransferase" evidence="3">
    <location>
        <begin position="86"/>
        <end position="231"/>
    </location>
</feature>
<organism evidence="4 5">
    <name type="scientific">Lentinula raphanica</name>
    <dbReference type="NCBI Taxonomy" id="153919"/>
    <lineage>
        <taxon>Eukaryota</taxon>
        <taxon>Fungi</taxon>
        <taxon>Dikarya</taxon>
        <taxon>Basidiomycota</taxon>
        <taxon>Agaricomycotina</taxon>
        <taxon>Agaricomycetes</taxon>
        <taxon>Agaricomycetidae</taxon>
        <taxon>Agaricales</taxon>
        <taxon>Marasmiineae</taxon>
        <taxon>Omphalotaceae</taxon>
        <taxon>Lentinula</taxon>
    </lineage>
</organism>
<dbReference type="PANTHER" id="PTHR13947:SF37">
    <property type="entry name" value="LD18367P"/>
    <property type="match status" value="1"/>
</dbReference>
<keyword evidence="2" id="KW-0472">Membrane</keyword>
<reference evidence="4" key="1">
    <citation type="submission" date="2022-08" db="EMBL/GenBank/DDBJ databases">
        <authorList>
            <consortium name="DOE Joint Genome Institute"/>
            <person name="Min B."/>
            <person name="Riley R."/>
            <person name="Sierra-Patev S."/>
            <person name="Naranjo-Ortiz M."/>
            <person name="Looney B."/>
            <person name="Konkel Z."/>
            <person name="Slot J.C."/>
            <person name="Sakamoto Y."/>
            <person name="Steenwyk J.L."/>
            <person name="Rokas A."/>
            <person name="Carro J."/>
            <person name="Camarero S."/>
            <person name="Ferreira P."/>
            <person name="Molpeceres G."/>
            <person name="Ruiz-Duenas F.J."/>
            <person name="Serrano A."/>
            <person name="Henrissat B."/>
            <person name="Drula E."/>
            <person name="Hughes K.W."/>
            <person name="Mata J.L."/>
            <person name="Ishikawa N.K."/>
            <person name="Vargas-Isla R."/>
            <person name="Ushijima S."/>
            <person name="Smith C.A."/>
            <person name="Ahrendt S."/>
            <person name="Andreopoulos W."/>
            <person name="He G."/>
            <person name="Labutti K."/>
            <person name="Lipzen A."/>
            <person name="Ng V."/>
            <person name="Sandor L."/>
            <person name="Barry K."/>
            <person name="Martinez A.T."/>
            <person name="Xiao Y."/>
            <person name="Gibbons J.G."/>
            <person name="Terashima K."/>
            <person name="Hibbett D.S."/>
            <person name="Grigoriev I.V."/>
        </authorList>
    </citation>
    <scope>NUCLEOTIDE SEQUENCE</scope>
    <source>
        <strain evidence="4">TFB9207</strain>
    </source>
</reference>
<protein>
    <recommendedName>
        <fullName evidence="3">N-acetyltransferase domain-containing protein</fullName>
    </recommendedName>
</protein>
<evidence type="ECO:0000313" key="5">
    <source>
        <dbReference type="Proteomes" id="UP001163846"/>
    </source>
</evidence>
<gene>
    <name evidence="4" type="ORF">F5878DRAFT_600749</name>
</gene>
<dbReference type="EMBL" id="MU805945">
    <property type="protein sequence ID" value="KAJ3844848.1"/>
    <property type="molecule type" value="Genomic_DNA"/>
</dbReference>
<accession>A0AA38PKX9</accession>
<evidence type="ECO:0000256" key="2">
    <source>
        <dbReference type="SAM" id="Phobius"/>
    </source>
</evidence>
<proteinExistence type="predicted"/>
<dbReference type="AlphaFoldDB" id="A0AA38PKX9"/>
<dbReference type="Gene3D" id="3.40.630.30">
    <property type="match status" value="1"/>
</dbReference>
<comment type="caution">
    <text evidence="4">The sequence shown here is derived from an EMBL/GenBank/DDBJ whole genome shotgun (WGS) entry which is preliminary data.</text>
</comment>